<name>A0A3L8E3B2_OOCBI</name>
<proteinExistence type="predicted"/>
<keyword evidence="1" id="KW-1133">Transmembrane helix</keyword>
<keyword evidence="1" id="KW-0472">Membrane</keyword>
<reference evidence="2 3" key="1">
    <citation type="journal article" date="2018" name="Genome Res.">
        <title>The genomic architecture and molecular evolution of ant odorant receptors.</title>
        <authorList>
            <person name="McKenzie S.K."/>
            <person name="Kronauer D.J.C."/>
        </authorList>
    </citation>
    <scope>NUCLEOTIDE SEQUENCE [LARGE SCALE GENOMIC DNA]</scope>
    <source>
        <strain evidence="2">Clonal line C1</strain>
    </source>
</reference>
<comment type="caution">
    <text evidence="2">The sequence shown here is derived from an EMBL/GenBank/DDBJ whole genome shotgun (WGS) entry which is preliminary data.</text>
</comment>
<evidence type="ECO:0000313" key="2">
    <source>
        <dbReference type="EMBL" id="RLU27032.1"/>
    </source>
</evidence>
<dbReference type="Pfam" id="PF06757">
    <property type="entry name" value="Ins_allergen_rp"/>
    <property type="match status" value="1"/>
</dbReference>
<dbReference type="Proteomes" id="UP000279307">
    <property type="component" value="Chromosome 1"/>
</dbReference>
<keyword evidence="1" id="KW-0812">Transmembrane</keyword>
<dbReference type="OrthoDB" id="7882129at2759"/>
<dbReference type="EMBL" id="QOIP01000001">
    <property type="protein sequence ID" value="RLU27032.1"/>
    <property type="molecule type" value="Genomic_DNA"/>
</dbReference>
<feature type="transmembrane region" description="Helical" evidence="1">
    <location>
        <begin position="20"/>
        <end position="41"/>
    </location>
</feature>
<evidence type="ECO:0000256" key="1">
    <source>
        <dbReference type="SAM" id="Phobius"/>
    </source>
</evidence>
<dbReference type="AlphaFoldDB" id="A0A3L8E3B2"/>
<organism evidence="2 3">
    <name type="scientific">Ooceraea biroi</name>
    <name type="common">Clonal raider ant</name>
    <name type="synonym">Cerapachys biroi</name>
    <dbReference type="NCBI Taxonomy" id="2015173"/>
    <lineage>
        <taxon>Eukaryota</taxon>
        <taxon>Metazoa</taxon>
        <taxon>Ecdysozoa</taxon>
        <taxon>Arthropoda</taxon>
        <taxon>Hexapoda</taxon>
        <taxon>Insecta</taxon>
        <taxon>Pterygota</taxon>
        <taxon>Neoptera</taxon>
        <taxon>Endopterygota</taxon>
        <taxon>Hymenoptera</taxon>
        <taxon>Apocrita</taxon>
        <taxon>Aculeata</taxon>
        <taxon>Formicoidea</taxon>
        <taxon>Formicidae</taxon>
        <taxon>Dorylinae</taxon>
        <taxon>Ooceraea</taxon>
    </lineage>
</organism>
<gene>
    <name evidence="2" type="ORF">DMN91_000831</name>
</gene>
<dbReference type="InterPro" id="IPR010629">
    <property type="entry name" value="Ins_allergen"/>
</dbReference>
<sequence>MIYKFFQALPIMNFTYNGSLIMLGVAAMLSIVLFSVMAYHLGSVADDFALSDSISLRNNTSLEEDLKDILKFIPLSEIGIIINNYLKYDPQIEDTVSFIDDQKRFIMREFQRMPKLDHFVNLLRENGLQIDNWNAKIQAFWRTKVTFVKPDPTIATGGLTVMIQKILSTVPIEDLDKLLRQKTMHSDSFRKFLQILKSTDFVNLLDAIDKNIVLQRHFFWAKQEGIEITFALELLKNLHVYVTEEIR</sequence>
<dbReference type="PANTHER" id="PTHR21163:SF1">
    <property type="entry name" value="PROTEIN G12"/>
    <property type="match status" value="1"/>
</dbReference>
<accession>A0A3L8E3B2</accession>
<dbReference type="PANTHER" id="PTHR21163">
    <property type="entry name" value="PROTEIN G12"/>
    <property type="match status" value="1"/>
</dbReference>
<evidence type="ECO:0000313" key="3">
    <source>
        <dbReference type="Proteomes" id="UP000279307"/>
    </source>
</evidence>
<protein>
    <submittedName>
        <fullName evidence="2">Uncharacterized protein</fullName>
    </submittedName>
</protein>